<proteinExistence type="predicted"/>
<dbReference type="Gramene" id="FCD_00037396-RA">
    <property type="protein sequence ID" value="FCD_00037396-RA:cds"/>
    <property type="gene ID" value="FCD_00037396"/>
</dbReference>
<comment type="caution">
    <text evidence="1">The sequence shown here is derived from an EMBL/GenBank/DDBJ whole genome shotgun (WGS) entry which is preliminary data.</text>
</comment>
<evidence type="ECO:0000313" key="1">
    <source>
        <dbReference type="EMBL" id="GMN66910.1"/>
    </source>
</evidence>
<protein>
    <submittedName>
        <fullName evidence="1">Uncharacterized protein</fullName>
    </submittedName>
</protein>
<sequence>MTLSLSLLPADPRSPPWSPISLESSFDLICCEMSPPGAANNRLQTLQLSPPITWEKPLPSESMDCKI</sequence>
<accession>A0AA88E5Y0</accession>
<dbReference type="AlphaFoldDB" id="A0AA88E5Y0"/>
<evidence type="ECO:0000313" key="2">
    <source>
        <dbReference type="Proteomes" id="UP001187192"/>
    </source>
</evidence>
<dbReference type="Proteomes" id="UP001187192">
    <property type="component" value="Unassembled WGS sequence"/>
</dbReference>
<keyword evidence="2" id="KW-1185">Reference proteome</keyword>
<gene>
    <name evidence="1" type="ORF">TIFTF001_035973</name>
</gene>
<name>A0AA88E5Y0_FICCA</name>
<dbReference type="EMBL" id="BTGU01000380">
    <property type="protein sequence ID" value="GMN66910.1"/>
    <property type="molecule type" value="Genomic_DNA"/>
</dbReference>
<organism evidence="1 2">
    <name type="scientific">Ficus carica</name>
    <name type="common">Common fig</name>
    <dbReference type="NCBI Taxonomy" id="3494"/>
    <lineage>
        <taxon>Eukaryota</taxon>
        <taxon>Viridiplantae</taxon>
        <taxon>Streptophyta</taxon>
        <taxon>Embryophyta</taxon>
        <taxon>Tracheophyta</taxon>
        <taxon>Spermatophyta</taxon>
        <taxon>Magnoliopsida</taxon>
        <taxon>eudicotyledons</taxon>
        <taxon>Gunneridae</taxon>
        <taxon>Pentapetalae</taxon>
        <taxon>rosids</taxon>
        <taxon>fabids</taxon>
        <taxon>Rosales</taxon>
        <taxon>Moraceae</taxon>
        <taxon>Ficeae</taxon>
        <taxon>Ficus</taxon>
    </lineage>
</organism>
<reference evidence="1" key="1">
    <citation type="submission" date="2023-07" db="EMBL/GenBank/DDBJ databases">
        <title>draft genome sequence of fig (Ficus carica).</title>
        <authorList>
            <person name="Takahashi T."/>
            <person name="Nishimura K."/>
        </authorList>
    </citation>
    <scope>NUCLEOTIDE SEQUENCE</scope>
</reference>